<dbReference type="GO" id="GO:0016810">
    <property type="term" value="F:hydrolase activity, acting on carbon-nitrogen (but not peptide) bonds"/>
    <property type="evidence" value="ECO:0007669"/>
    <property type="project" value="InterPro"/>
</dbReference>
<dbReference type="EMBL" id="JACBZP010000001">
    <property type="protein sequence ID" value="NYI66765.1"/>
    <property type="molecule type" value="Genomic_DNA"/>
</dbReference>
<dbReference type="CDD" id="cd01299">
    <property type="entry name" value="Met_dep_hydrolase_A"/>
    <property type="match status" value="1"/>
</dbReference>
<dbReference type="InterPro" id="IPR057744">
    <property type="entry name" value="OTAase-like"/>
</dbReference>
<accession>A0A7Z0AAW3</accession>
<dbReference type="Pfam" id="PF01979">
    <property type="entry name" value="Amidohydro_1"/>
    <property type="match status" value="1"/>
</dbReference>
<reference evidence="2 3" key="1">
    <citation type="submission" date="2020-07" db="EMBL/GenBank/DDBJ databases">
        <title>Sequencing the genomes of 1000 actinobacteria strains.</title>
        <authorList>
            <person name="Klenk H.-P."/>
        </authorList>
    </citation>
    <scope>NUCLEOTIDE SEQUENCE [LARGE SCALE GENOMIC DNA]</scope>
    <source>
        <strain evidence="2 3">DSM 26341</strain>
    </source>
</reference>
<feature type="domain" description="Amidohydrolase-related" evidence="1">
    <location>
        <begin position="69"/>
        <end position="415"/>
    </location>
</feature>
<sequence length="434" mass="45498">MTTARLPLTPSPGNTRMRLVGATLIDGNGGEPVRDCEIAIESGRITYAGPRRLADADADATTVDLAGKTILPGFIDSHVHLALNLEAKPAKVLAQHPSERILETAATIRKTLMAGITTARDLAGLDAGYRDAITAGTIVGPRMHLAIQALSPTGGHTDHHLPNGTYVGPPFGEVGPIIDSDDDVRRTVRLLVRSGADVIKVCTTGGVSSPSDTPHDLGVPEHHVRLIVEEMGRRQGQPVAAHAQGTAGIIEAIRGGVASVEHGYEIDDEGIELMLEHDTFLVPTLSSALRVPSPDDVPGYLYEKKVRWSAIARSHVAKALQAGVKVAMGTDSAVCPHGVNLKELGHLVELGLAPMDAIVAGTRNAAALMRLDEHIGTLEAGKLADIVITEIDPLTDITALADPATIGAILQGGRLVKDLEGWFPGRPVESGPGA</sequence>
<evidence type="ECO:0000259" key="1">
    <source>
        <dbReference type="Pfam" id="PF01979"/>
    </source>
</evidence>
<dbReference type="Proteomes" id="UP000539111">
    <property type="component" value="Unassembled WGS sequence"/>
</dbReference>
<dbReference type="SUPFAM" id="SSF51338">
    <property type="entry name" value="Composite domain of metallo-dependent hydrolases"/>
    <property type="match status" value="1"/>
</dbReference>
<keyword evidence="3" id="KW-1185">Reference proteome</keyword>
<comment type="caution">
    <text evidence="2">The sequence shown here is derived from an EMBL/GenBank/DDBJ whole genome shotgun (WGS) entry which is preliminary data.</text>
</comment>
<evidence type="ECO:0000313" key="3">
    <source>
        <dbReference type="Proteomes" id="UP000539111"/>
    </source>
</evidence>
<dbReference type="RefSeq" id="WP_179426329.1">
    <property type="nucleotide sequence ID" value="NZ_JACBZP010000001.1"/>
</dbReference>
<proteinExistence type="predicted"/>
<gene>
    <name evidence="2" type="ORF">BJY26_001071</name>
</gene>
<dbReference type="PANTHER" id="PTHR43135:SF3">
    <property type="entry name" value="ALPHA-D-RIBOSE 1-METHYLPHOSPHONATE 5-TRIPHOSPHATE DIPHOSPHATASE"/>
    <property type="match status" value="1"/>
</dbReference>
<dbReference type="PANTHER" id="PTHR43135">
    <property type="entry name" value="ALPHA-D-RIBOSE 1-METHYLPHOSPHONATE 5-TRIPHOSPHATE DIPHOSPHATASE"/>
    <property type="match status" value="1"/>
</dbReference>
<protein>
    <submittedName>
        <fullName evidence="2">Imidazolonepropionase-like amidohydrolase</fullName>
    </submittedName>
</protein>
<dbReference type="SUPFAM" id="SSF51556">
    <property type="entry name" value="Metallo-dependent hydrolases"/>
    <property type="match status" value="1"/>
</dbReference>
<dbReference type="InterPro" id="IPR051781">
    <property type="entry name" value="Metallo-dep_Hydrolase"/>
</dbReference>
<dbReference type="AlphaFoldDB" id="A0A7Z0AAW3"/>
<dbReference type="Gene3D" id="2.30.40.10">
    <property type="entry name" value="Urease, subunit C, domain 1"/>
    <property type="match status" value="1"/>
</dbReference>
<keyword evidence="2" id="KW-0378">Hydrolase</keyword>
<dbReference type="Gene3D" id="3.20.20.140">
    <property type="entry name" value="Metal-dependent hydrolases"/>
    <property type="match status" value="1"/>
</dbReference>
<organism evidence="2 3">
    <name type="scientific">Spelaeicoccus albus</name>
    <dbReference type="NCBI Taxonomy" id="1280376"/>
    <lineage>
        <taxon>Bacteria</taxon>
        <taxon>Bacillati</taxon>
        <taxon>Actinomycetota</taxon>
        <taxon>Actinomycetes</taxon>
        <taxon>Micrococcales</taxon>
        <taxon>Brevibacteriaceae</taxon>
        <taxon>Spelaeicoccus</taxon>
    </lineage>
</organism>
<name>A0A7Z0AAW3_9MICO</name>
<dbReference type="InterPro" id="IPR032466">
    <property type="entry name" value="Metal_Hydrolase"/>
</dbReference>
<dbReference type="InterPro" id="IPR006680">
    <property type="entry name" value="Amidohydro-rel"/>
</dbReference>
<dbReference type="InterPro" id="IPR011059">
    <property type="entry name" value="Metal-dep_hydrolase_composite"/>
</dbReference>
<evidence type="ECO:0000313" key="2">
    <source>
        <dbReference type="EMBL" id="NYI66765.1"/>
    </source>
</evidence>